<accession>A0A9P7UMK3</accession>
<feature type="region of interest" description="Disordered" evidence="1">
    <location>
        <begin position="121"/>
        <end position="231"/>
    </location>
</feature>
<feature type="transmembrane region" description="Helical" evidence="2">
    <location>
        <begin position="238"/>
        <end position="263"/>
    </location>
</feature>
<keyword evidence="2" id="KW-0812">Transmembrane</keyword>
<evidence type="ECO:0000256" key="2">
    <source>
        <dbReference type="SAM" id="Phobius"/>
    </source>
</evidence>
<keyword evidence="3" id="KW-0732">Signal</keyword>
<sequence>MMAKISAGITLFTILFNTSRAFTISGLPTIVTTGQVETMTWSIVFLDPITISFMKSAAGTPTGELIGKVEPFRAAENQKGTLLVTFTDASSPVTIVAYDGLKKPGQQTPVYIDSHPITIVTSIPTPPATPPPTQTPQPTPTPSALSSTDSPNTPNTVASSQMDKSLGQTVQIQTASAMSGKNTQSTINTRLNPINTSSTQVSAQSSSTGDIQGSSSTNSSTPVISSETRDEPQKSLNIGAIAGGVVGGVFALGIITTFVILLLRRRSKELEHNIDNDPIPYSNASFSSAAGLMEGNTPVLLDDNIGEEQMRMAEEREEFQAHDQVSRSSHANSWNHDTESNQGEGTVQVLRQQVDFLMQRIATIEEGMAPPDYSSQTLH</sequence>
<keyword evidence="2" id="KW-1133">Transmembrane helix</keyword>
<feature type="chain" id="PRO_5040416093" evidence="3">
    <location>
        <begin position="22"/>
        <end position="379"/>
    </location>
</feature>
<organism evidence="4 5">
    <name type="scientific">Marasmius oreades</name>
    <name type="common">fairy-ring Marasmius</name>
    <dbReference type="NCBI Taxonomy" id="181124"/>
    <lineage>
        <taxon>Eukaryota</taxon>
        <taxon>Fungi</taxon>
        <taxon>Dikarya</taxon>
        <taxon>Basidiomycota</taxon>
        <taxon>Agaricomycotina</taxon>
        <taxon>Agaricomycetes</taxon>
        <taxon>Agaricomycetidae</taxon>
        <taxon>Agaricales</taxon>
        <taxon>Marasmiineae</taxon>
        <taxon>Marasmiaceae</taxon>
        <taxon>Marasmius</taxon>
    </lineage>
</organism>
<evidence type="ECO:0000256" key="1">
    <source>
        <dbReference type="SAM" id="MobiDB-lite"/>
    </source>
</evidence>
<keyword evidence="5" id="KW-1185">Reference proteome</keyword>
<evidence type="ECO:0000313" key="5">
    <source>
        <dbReference type="Proteomes" id="UP001049176"/>
    </source>
</evidence>
<name>A0A9P7UMK3_9AGAR</name>
<feature type="compositionally biased region" description="Low complexity" evidence="1">
    <location>
        <begin position="196"/>
        <end position="226"/>
    </location>
</feature>
<gene>
    <name evidence="4" type="ORF">E1B28_013048</name>
</gene>
<feature type="compositionally biased region" description="Polar residues" evidence="1">
    <location>
        <begin position="326"/>
        <end position="345"/>
    </location>
</feature>
<dbReference type="KEGG" id="more:E1B28_013048"/>
<dbReference type="GeneID" id="66082123"/>
<evidence type="ECO:0000313" key="4">
    <source>
        <dbReference type="EMBL" id="KAG7087065.1"/>
    </source>
</evidence>
<comment type="caution">
    <text evidence="4">The sequence shown here is derived from an EMBL/GenBank/DDBJ whole genome shotgun (WGS) entry which is preliminary data.</text>
</comment>
<feature type="compositionally biased region" description="Polar residues" evidence="1">
    <location>
        <begin position="152"/>
        <end position="195"/>
    </location>
</feature>
<dbReference type="RefSeq" id="XP_043003536.1">
    <property type="nucleotide sequence ID" value="XM_043158193.1"/>
</dbReference>
<feature type="compositionally biased region" description="Low complexity" evidence="1">
    <location>
        <begin position="142"/>
        <end position="151"/>
    </location>
</feature>
<evidence type="ECO:0000256" key="3">
    <source>
        <dbReference type="SAM" id="SignalP"/>
    </source>
</evidence>
<feature type="compositionally biased region" description="Pro residues" evidence="1">
    <location>
        <begin position="124"/>
        <end position="141"/>
    </location>
</feature>
<feature type="signal peptide" evidence="3">
    <location>
        <begin position="1"/>
        <end position="21"/>
    </location>
</feature>
<keyword evidence="2" id="KW-0472">Membrane</keyword>
<dbReference type="Proteomes" id="UP001049176">
    <property type="component" value="Chromosome 9"/>
</dbReference>
<proteinExistence type="predicted"/>
<dbReference type="EMBL" id="CM032189">
    <property type="protein sequence ID" value="KAG7087065.1"/>
    <property type="molecule type" value="Genomic_DNA"/>
</dbReference>
<feature type="region of interest" description="Disordered" evidence="1">
    <location>
        <begin position="319"/>
        <end position="345"/>
    </location>
</feature>
<dbReference type="AlphaFoldDB" id="A0A9P7UMK3"/>
<reference evidence="4" key="1">
    <citation type="journal article" date="2021" name="Genome Biol. Evol.">
        <title>The assembled and annotated genome of the fairy-ring fungus Marasmius oreades.</title>
        <authorList>
            <person name="Hiltunen M."/>
            <person name="Ament-Velasquez S.L."/>
            <person name="Johannesson H."/>
        </authorList>
    </citation>
    <scope>NUCLEOTIDE SEQUENCE</scope>
    <source>
        <strain evidence="4">03SP1</strain>
    </source>
</reference>
<protein>
    <submittedName>
        <fullName evidence="4">Uncharacterized protein</fullName>
    </submittedName>
</protein>